<dbReference type="InterPro" id="IPR024919">
    <property type="entry name" value="EcfT"/>
</dbReference>
<dbReference type="PANTHER" id="PTHR33514">
    <property type="entry name" value="PROTEIN ABCI12, CHLOROPLASTIC"/>
    <property type="match status" value="1"/>
</dbReference>
<dbReference type="HAMAP" id="MF_01461">
    <property type="entry name" value="EcfT"/>
    <property type="match status" value="1"/>
</dbReference>
<dbReference type="OrthoDB" id="8075495at2"/>
<evidence type="ECO:0000256" key="1">
    <source>
        <dbReference type="ARBA" id="ARBA00004651"/>
    </source>
</evidence>
<evidence type="ECO:0000256" key="9">
    <source>
        <dbReference type="HAMAP-Rule" id="MF_01461"/>
    </source>
</evidence>
<dbReference type="RefSeq" id="WP_067972967.1">
    <property type="nucleotide sequence ID" value="NZ_CAJHKM010000004.1"/>
</dbReference>
<dbReference type="CDD" id="cd16914">
    <property type="entry name" value="EcfT"/>
    <property type="match status" value="1"/>
</dbReference>
<dbReference type="InterPro" id="IPR003339">
    <property type="entry name" value="ABC/ECF_trnsptr_transmembrane"/>
</dbReference>
<reference evidence="12" key="2">
    <citation type="submission" date="2016-01" db="EMBL/GenBank/DDBJ databases">
        <title>Six Aerococcus type strain genome sequencing and assembly using PacBio and Illumina Hiseq.</title>
        <authorList>
            <person name="Carkaci D."/>
            <person name="Dargis R."/>
            <person name="Nielsen X.C."/>
            <person name="Skovgaard O."/>
            <person name="Fuursted K."/>
            <person name="Christensen J.J."/>
        </authorList>
    </citation>
    <scope>NUCLEOTIDE SEQUENCE [LARGE SCALE GENOMIC DNA]</scope>
    <source>
        <strain evidence="12">CCUG43001</strain>
    </source>
</reference>
<feature type="transmembrane region" description="Helical" evidence="9">
    <location>
        <begin position="246"/>
        <end position="262"/>
    </location>
</feature>
<reference evidence="11 13" key="3">
    <citation type="submission" date="2017-12" db="EMBL/GenBank/DDBJ databases">
        <title>Phylogenetic diversity of female urinary microbiome.</title>
        <authorList>
            <person name="Thomas-White K."/>
            <person name="Wolfe A.J."/>
        </authorList>
    </citation>
    <scope>NUCLEOTIDE SEQUENCE [LARGE SCALE GENOMIC DNA]</scope>
    <source>
        <strain evidence="11 13">UMB0139</strain>
    </source>
</reference>
<evidence type="ECO:0000313" key="13">
    <source>
        <dbReference type="Proteomes" id="UP000234239"/>
    </source>
</evidence>
<keyword evidence="7 9" id="KW-1133">Transmembrane helix</keyword>
<dbReference type="EMBL" id="PKGY01000003">
    <property type="protein sequence ID" value="PKZ21467.1"/>
    <property type="molecule type" value="Genomic_DNA"/>
</dbReference>
<gene>
    <name evidence="9" type="primary">ecfT</name>
    <name evidence="10" type="ORF">AWM72_03045</name>
    <name evidence="11" type="ORF">CYJ28_06050</name>
</gene>
<dbReference type="KEGG" id="asan:AWM72_03045"/>
<evidence type="ECO:0000313" key="10">
    <source>
        <dbReference type="EMBL" id="AMB93802.1"/>
    </source>
</evidence>
<name>A0A0X8FC44_9LACT</name>
<dbReference type="AlphaFoldDB" id="A0A0X8FC44"/>
<evidence type="ECO:0000256" key="7">
    <source>
        <dbReference type="ARBA" id="ARBA00022989"/>
    </source>
</evidence>
<evidence type="ECO:0000256" key="4">
    <source>
        <dbReference type="ARBA" id="ARBA00022448"/>
    </source>
</evidence>
<dbReference type="GO" id="GO:0005886">
    <property type="term" value="C:plasma membrane"/>
    <property type="evidence" value="ECO:0007669"/>
    <property type="project" value="UniProtKB-SubCell"/>
</dbReference>
<keyword evidence="12" id="KW-1185">Reference proteome</keyword>
<keyword evidence="5 9" id="KW-1003">Cell membrane</keyword>
<proteinExistence type="inferred from homology"/>
<dbReference type="PANTHER" id="PTHR33514:SF13">
    <property type="entry name" value="PROTEIN ABCI12, CHLOROPLASTIC"/>
    <property type="match status" value="1"/>
</dbReference>
<accession>A0A0X8FC44</accession>
<dbReference type="Pfam" id="PF02361">
    <property type="entry name" value="CbiQ"/>
    <property type="match status" value="1"/>
</dbReference>
<feature type="transmembrane region" description="Helical" evidence="9">
    <location>
        <begin position="107"/>
        <end position="129"/>
    </location>
</feature>
<feature type="transmembrane region" description="Helical" evidence="9">
    <location>
        <begin position="45"/>
        <end position="63"/>
    </location>
</feature>
<dbReference type="GO" id="GO:0005524">
    <property type="term" value="F:ATP binding"/>
    <property type="evidence" value="ECO:0007669"/>
    <property type="project" value="UniProtKB-KW"/>
</dbReference>
<keyword evidence="4 9" id="KW-0813">Transport</keyword>
<protein>
    <recommendedName>
        <fullName evidence="3 9">Energy-coupling factor transporter transmembrane protein EcfT</fullName>
        <shortName evidence="9">ECF transporter T component EcfT</shortName>
    </recommendedName>
</protein>
<keyword evidence="10" id="KW-0067">ATP-binding</keyword>
<reference evidence="10 12" key="1">
    <citation type="journal article" date="2016" name="Genome Announc.">
        <title>Complete Genome Sequences of Aerococcus christensenii CCUG 28831T, Aerococcus sanguinicola CCUG 43001T, Aerococcus urinae CCUG 36881T, Aerococcus urinaeequi CCUG 28094T, Aerococcus urinaehominis CCUG 42038 BT, and Aerococcus viridans CCUG 4311T.</title>
        <authorList>
            <person name="Carkaci D."/>
            <person name="Dargis R."/>
            <person name="Nielsen X.C."/>
            <person name="Skovgaard O."/>
            <person name="Fuursted K."/>
            <person name="Christensen J.J."/>
        </authorList>
    </citation>
    <scope>NUCLEOTIDE SEQUENCE [LARGE SCALE GENOMIC DNA]</scope>
    <source>
        <strain evidence="10 12">CCUG43001</strain>
    </source>
</reference>
<evidence type="ECO:0000256" key="3">
    <source>
        <dbReference type="ARBA" id="ARBA00014042"/>
    </source>
</evidence>
<evidence type="ECO:0000256" key="5">
    <source>
        <dbReference type="ARBA" id="ARBA00022475"/>
    </source>
</evidence>
<evidence type="ECO:0000313" key="12">
    <source>
        <dbReference type="Proteomes" id="UP000069912"/>
    </source>
</evidence>
<comment type="subcellular location">
    <subcellularLocation>
        <location evidence="1 9">Cell membrane</location>
        <topology evidence="1 9">Multi-pass membrane protein</topology>
    </subcellularLocation>
</comment>
<evidence type="ECO:0000256" key="2">
    <source>
        <dbReference type="ARBA" id="ARBA00005660"/>
    </source>
</evidence>
<feature type="transmembrane region" description="Helical" evidence="9">
    <location>
        <begin position="20"/>
        <end position="39"/>
    </location>
</feature>
<evidence type="ECO:0000256" key="6">
    <source>
        <dbReference type="ARBA" id="ARBA00022692"/>
    </source>
</evidence>
<dbReference type="GO" id="GO:0022857">
    <property type="term" value="F:transmembrane transporter activity"/>
    <property type="evidence" value="ECO:0007669"/>
    <property type="project" value="UniProtKB-UniRule"/>
</dbReference>
<dbReference type="Proteomes" id="UP000069912">
    <property type="component" value="Chromosome"/>
</dbReference>
<dbReference type="GeneID" id="92903045"/>
<dbReference type="EMBL" id="CP014160">
    <property type="protein sequence ID" value="AMB93802.1"/>
    <property type="molecule type" value="Genomic_DNA"/>
</dbReference>
<organism evidence="10 12">
    <name type="scientific">Aerococcus sanguinicola</name>
    <dbReference type="NCBI Taxonomy" id="119206"/>
    <lineage>
        <taxon>Bacteria</taxon>
        <taxon>Bacillati</taxon>
        <taxon>Bacillota</taxon>
        <taxon>Bacilli</taxon>
        <taxon>Lactobacillales</taxon>
        <taxon>Aerococcaceae</taxon>
        <taxon>Aerococcus</taxon>
    </lineage>
</organism>
<comment type="function">
    <text evidence="9">Transmembrane (T) component of an energy-coupling factor (ECF) ABC-transporter complex. Unlike classic ABC transporters this ECF transporter provides the energy necessary to transport a number of different substrates.</text>
</comment>
<evidence type="ECO:0000313" key="11">
    <source>
        <dbReference type="EMBL" id="PKZ21467.1"/>
    </source>
</evidence>
<keyword evidence="6 9" id="KW-0812">Transmembrane</keyword>
<dbReference type="Proteomes" id="UP000234239">
    <property type="component" value="Unassembled WGS sequence"/>
</dbReference>
<comment type="subunit">
    <text evidence="9">Forms a stable energy-coupling factor (ECF) transporter complex composed of 2 membrane-embedded substrate-binding proteins (S component), 2 ATP-binding proteins (A component) and 2 transmembrane proteins (T component).</text>
</comment>
<evidence type="ECO:0000256" key="8">
    <source>
        <dbReference type="ARBA" id="ARBA00023136"/>
    </source>
</evidence>
<keyword evidence="8 9" id="KW-0472">Membrane</keyword>
<sequence length="264" mass="30130">MKDKFILGRYLPGNSFIHRLDPRAKLLAMVLLLIFIFFANNVWSYALLFAFVMFMVALTNISLSVFIKGLRPMVVLILFTVILQLFFTRTGEVIWQWGFLVLTKDGLMNAAFIFLRFVLIIFISTLLTLTTQPLAITDALESLFSPFRKVLPVHEMALMLSIALRFVPTLIDETDKIMNAQRARGVDFNEGNLFERVKAFIPILIPLFVNAFNRAYDLATAMEARGYRGAEGRTKYRELTWQGRDTLSLVVVGLVCLGLLFLKD</sequence>
<feature type="transmembrane region" description="Helical" evidence="9">
    <location>
        <begin position="70"/>
        <end position="87"/>
    </location>
</feature>
<comment type="similarity">
    <text evidence="2 9">Belongs to the energy-coupling factor EcfT family.</text>
</comment>
<keyword evidence="10" id="KW-0547">Nucleotide-binding</keyword>